<proteinExistence type="predicted"/>
<accession>A0A0A2DM91</accession>
<keyword evidence="2" id="KW-0472">Membrane</keyword>
<dbReference type="Proteomes" id="UP000030145">
    <property type="component" value="Unassembled WGS sequence"/>
</dbReference>
<feature type="transmembrane region" description="Helical" evidence="2">
    <location>
        <begin position="115"/>
        <end position="138"/>
    </location>
</feature>
<feature type="transmembrane region" description="Helical" evidence="2">
    <location>
        <begin position="48"/>
        <end position="65"/>
    </location>
</feature>
<keyword evidence="2" id="KW-0812">Transmembrane</keyword>
<keyword evidence="4" id="KW-1185">Reference proteome</keyword>
<reference evidence="3 4" key="1">
    <citation type="submission" date="2014-10" db="EMBL/GenBank/DDBJ databases">
        <title>Whole Genome sequence of Corynebacterium auriscanis strain CIP 106629.</title>
        <authorList>
            <person name="Hassan S.S."/>
            <person name="Jamal S.B."/>
            <person name="Tiwari S."/>
            <person name="Oliveira L.D.C."/>
            <person name="Souza F."/>
            <person name="Mariano D.C."/>
            <person name="Almeida S."/>
            <person name="Dorella F."/>
            <person name="Pereira F."/>
            <person name="Carvalho A."/>
            <person name="Leal C.A."/>
            <person name="Soares S.D.C."/>
            <person name="Figueiredo H.C."/>
            <person name="Silva A."/>
            <person name="Azevedo V.A."/>
        </authorList>
    </citation>
    <scope>NUCLEOTIDE SEQUENCE [LARGE SCALE GENOMIC DNA]</scope>
    <source>
        <strain evidence="3 4">CIP 106629</strain>
    </source>
</reference>
<keyword evidence="2" id="KW-1133">Transmembrane helix</keyword>
<feature type="transmembrane region" description="Helical" evidence="2">
    <location>
        <begin position="427"/>
        <end position="450"/>
    </location>
</feature>
<evidence type="ECO:0000313" key="4">
    <source>
        <dbReference type="Proteomes" id="UP000030145"/>
    </source>
</evidence>
<feature type="compositionally biased region" description="Basic and acidic residues" evidence="1">
    <location>
        <begin position="180"/>
        <end position="190"/>
    </location>
</feature>
<feature type="region of interest" description="Disordered" evidence="1">
    <location>
        <begin position="180"/>
        <end position="205"/>
    </location>
</feature>
<feature type="transmembrane region" description="Helical" evidence="2">
    <location>
        <begin position="311"/>
        <end position="335"/>
    </location>
</feature>
<protein>
    <submittedName>
        <fullName evidence="3">Uncharacterized protein</fullName>
    </submittedName>
</protein>
<dbReference type="GeneID" id="300551902"/>
<dbReference type="RefSeq" id="WP_035116377.1">
    <property type="nucleotide sequence ID" value="NZ_CP047046.1"/>
</dbReference>
<name>A0A0A2DM91_9CORY</name>
<evidence type="ECO:0000256" key="2">
    <source>
        <dbReference type="SAM" id="Phobius"/>
    </source>
</evidence>
<dbReference type="EMBL" id="JRVJ01000029">
    <property type="protein sequence ID" value="KGM17986.1"/>
    <property type="molecule type" value="Genomic_DNA"/>
</dbReference>
<comment type="caution">
    <text evidence="3">The sequence shown here is derived from an EMBL/GenBank/DDBJ whole genome shotgun (WGS) entry which is preliminary data.</text>
</comment>
<feature type="transmembrane region" description="Helical" evidence="2">
    <location>
        <begin position="385"/>
        <end position="407"/>
    </location>
</feature>
<feature type="transmembrane region" description="Helical" evidence="2">
    <location>
        <begin position="240"/>
        <end position="260"/>
    </location>
</feature>
<evidence type="ECO:0000313" key="3">
    <source>
        <dbReference type="EMBL" id="KGM17986.1"/>
    </source>
</evidence>
<feature type="transmembrane region" description="Helical" evidence="2">
    <location>
        <begin position="272"/>
        <end position="290"/>
    </location>
</feature>
<feature type="region of interest" description="Disordered" evidence="1">
    <location>
        <begin position="1"/>
        <end position="28"/>
    </location>
</feature>
<evidence type="ECO:0000256" key="1">
    <source>
        <dbReference type="SAM" id="MobiDB-lite"/>
    </source>
</evidence>
<feature type="transmembrane region" description="Helical" evidence="2">
    <location>
        <begin position="77"/>
        <end position="103"/>
    </location>
</feature>
<gene>
    <name evidence="3" type="ORF">MA47_11080</name>
</gene>
<organism evidence="3 4">
    <name type="scientific">Corynebacterium auriscanis</name>
    <dbReference type="NCBI Taxonomy" id="99807"/>
    <lineage>
        <taxon>Bacteria</taxon>
        <taxon>Bacillati</taxon>
        <taxon>Actinomycetota</taxon>
        <taxon>Actinomycetes</taxon>
        <taxon>Mycobacteriales</taxon>
        <taxon>Corynebacteriaceae</taxon>
        <taxon>Corynebacterium</taxon>
    </lineage>
</organism>
<feature type="transmembrane region" description="Helical" evidence="2">
    <location>
        <begin position="347"/>
        <end position="373"/>
    </location>
</feature>
<sequence length="472" mass="51424">MGTATRNGVIQRGTGGAPTSLGQASATGPSDWHVAKTLAVTMVRRPKSGFLSLWVVFYVPLMLALQDLPAGAFFDWFMLLCVVVVTGVSPSFVVWPASALRALSCSTAVIRRARFSLGLLFGLVMLLTQSGILLWKVGPRPAEFWVPLVIAALMQIAVYINDWRGAEKIEDAVTREERRKHSLEERRAEKTAQASIGGDHSDKDDESIIGVRAGLGRKLSSGDTLLDEIIVKPWVSAGKWYRAPLIVGSFVLICLTYLITADPREVFSWGQWFLLVVVINAPFILAIAYASQLNHWLAFSGVRPQWWRQHLKLQVVSLWLGPAVTIAAFGGYFAGLGMRSVQPALPWSVYSVAAAGLLGLCGQILLLGLANALTIAVNRMRGWRIGATICLVYAIGGVGIAMVVETVRKQHDAIVQASGESLSLDQLFWALGWRGCLLSLVVAAVFWSIGAWGHKHLNVRDSTDIDFFGTSK</sequence>
<dbReference type="AlphaFoldDB" id="A0A0A2DM91"/>
<feature type="transmembrane region" description="Helical" evidence="2">
    <location>
        <begin position="144"/>
        <end position="160"/>
    </location>
</feature>